<keyword evidence="3" id="KW-0813">Transport</keyword>
<evidence type="ECO:0000259" key="9">
    <source>
        <dbReference type="PROSITE" id="PS50850"/>
    </source>
</evidence>
<dbReference type="Gene3D" id="1.20.1720.10">
    <property type="entry name" value="Multidrug resistance protein D"/>
    <property type="match status" value="1"/>
</dbReference>
<feature type="transmembrane region" description="Helical" evidence="8">
    <location>
        <begin position="342"/>
        <end position="359"/>
    </location>
</feature>
<keyword evidence="5 8" id="KW-0812">Transmembrane</keyword>
<dbReference type="InterPro" id="IPR036259">
    <property type="entry name" value="MFS_trans_sf"/>
</dbReference>
<feature type="transmembrane region" description="Helical" evidence="8">
    <location>
        <begin position="143"/>
        <end position="164"/>
    </location>
</feature>
<keyword evidence="11" id="KW-1185">Reference proteome</keyword>
<dbReference type="SUPFAM" id="SSF103473">
    <property type="entry name" value="MFS general substrate transporter"/>
    <property type="match status" value="1"/>
</dbReference>
<dbReference type="Gene3D" id="1.20.1250.20">
    <property type="entry name" value="MFS general substrate transporter like domains"/>
    <property type="match status" value="1"/>
</dbReference>
<dbReference type="RefSeq" id="WP_248668840.1">
    <property type="nucleotide sequence ID" value="NZ_JALPRX010000095.1"/>
</dbReference>
<proteinExistence type="inferred from homology"/>
<sequence>MSGAASRGWKPRYNPWLVAVTVTLGAFMEVLDTTIVNVSLPHIAGSLSVSNDESTWTLTTYLVANGIVLTISGSLSRMLGRKRYFLICIGCFTVASFACGLATEFWQIILFRALQGFFGGGLQPTQQAIILDSFPPEKRSAAFSLTAIAIIIAPILGPVVGGYLTDTYSWHWIFLINVPVGLITFFGVLQVVEDPPWVEEEHARPFRFDYVGLGFIVLALGGLEIAVDRGENEDWLDSSFIRITALLSVIGFVGGITWLLRAKHPIVDLRVFKDRNFALGCVLISIMGFVLYASAVLIPQLAQQQFGYTATWSGLVLTPGAVVLVLLIPLVGKSLSFIPAKYVIAFGGLVLGSSLLYSQGITPDIDFAGLALMRATQTAGLAFLFVPISTLAYATLPKELNGDATALFTMCRNVLGGIGISVSTALVQDHMQIRQAHMVGHLSPTNEPYNVLLQQLRQAFVDHGYSAAEAAQLATGQVFQMLRAQVAVLAYGDVFIITACLAFLIIPAALMMSGLKVQGGGGGH</sequence>
<dbReference type="GO" id="GO:0005886">
    <property type="term" value="C:plasma membrane"/>
    <property type="evidence" value="ECO:0007669"/>
    <property type="project" value="UniProtKB-SubCell"/>
</dbReference>
<keyword evidence="6 8" id="KW-1133">Transmembrane helix</keyword>
<dbReference type="EMBL" id="JALPRX010000095">
    <property type="protein sequence ID" value="MCK8786726.1"/>
    <property type="molecule type" value="Genomic_DNA"/>
</dbReference>
<evidence type="ECO:0000256" key="8">
    <source>
        <dbReference type="SAM" id="Phobius"/>
    </source>
</evidence>
<comment type="similarity">
    <text evidence="2">Belongs to the major facilitator superfamily. EmrB family.</text>
</comment>
<dbReference type="InterPro" id="IPR011701">
    <property type="entry name" value="MFS"/>
</dbReference>
<evidence type="ECO:0000256" key="7">
    <source>
        <dbReference type="ARBA" id="ARBA00023136"/>
    </source>
</evidence>
<feature type="transmembrane region" description="Helical" evidence="8">
    <location>
        <begin position="310"/>
        <end position="330"/>
    </location>
</feature>
<comment type="caution">
    <text evidence="10">The sequence shown here is derived from an EMBL/GenBank/DDBJ whole genome shotgun (WGS) entry which is preliminary data.</text>
</comment>
<evidence type="ECO:0000256" key="3">
    <source>
        <dbReference type="ARBA" id="ARBA00022448"/>
    </source>
</evidence>
<dbReference type="Proteomes" id="UP001139516">
    <property type="component" value="Unassembled WGS sequence"/>
</dbReference>
<feature type="transmembrane region" description="Helical" evidence="8">
    <location>
        <begin position="84"/>
        <end position="103"/>
    </location>
</feature>
<evidence type="ECO:0000313" key="11">
    <source>
        <dbReference type="Proteomes" id="UP001139516"/>
    </source>
</evidence>
<comment type="subcellular location">
    <subcellularLocation>
        <location evidence="1">Cell membrane</location>
        <topology evidence="1">Multi-pass membrane protein</topology>
    </subcellularLocation>
</comment>
<feature type="transmembrane region" description="Helical" evidence="8">
    <location>
        <begin position="379"/>
        <end position="396"/>
    </location>
</feature>
<reference evidence="10" key="1">
    <citation type="submission" date="2022-04" db="EMBL/GenBank/DDBJ databases">
        <title>Roseomonas acroporae sp. nov., isolated from coral Acropora digitifera.</title>
        <authorList>
            <person name="Sun H."/>
        </authorList>
    </citation>
    <scope>NUCLEOTIDE SEQUENCE</scope>
    <source>
        <strain evidence="10">NAR14</strain>
    </source>
</reference>
<keyword evidence="4" id="KW-1003">Cell membrane</keyword>
<accession>A0A9X1YAV1</accession>
<evidence type="ECO:0000313" key="10">
    <source>
        <dbReference type="EMBL" id="MCK8786726.1"/>
    </source>
</evidence>
<evidence type="ECO:0000256" key="4">
    <source>
        <dbReference type="ARBA" id="ARBA00022475"/>
    </source>
</evidence>
<dbReference type="CDD" id="cd17503">
    <property type="entry name" value="MFS_LmrB_MDR_like"/>
    <property type="match status" value="1"/>
</dbReference>
<dbReference type="InterPro" id="IPR020846">
    <property type="entry name" value="MFS_dom"/>
</dbReference>
<organism evidence="10 11">
    <name type="scientific">Roseomonas acroporae</name>
    <dbReference type="NCBI Taxonomy" id="2937791"/>
    <lineage>
        <taxon>Bacteria</taxon>
        <taxon>Pseudomonadati</taxon>
        <taxon>Pseudomonadota</taxon>
        <taxon>Alphaproteobacteria</taxon>
        <taxon>Acetobacterales</taxon>
        <taxon>Roseomonadaceae</taxon>
        <taxon>Roseomonas</taxon>
    </lineage>
</organism>
<feature type="transmembrane region" description="Helical" evidence="8">
    <location>
        <begin position="488"/>
        <end position="510"/>
    </location>
</feature>
<protein>
    <submittedName>
        <fullName evidence="10">DHA2 family efflux MFS transporter permease subunit</fullName>
    </submittedName>
</protein>
<dbReference type="NCBIfam" id="TIGR00711">
    <property type="entry name" value="efflux_EmrB"/>
    <property type="match status" value="1"/>
</dbReference>
<feature type="transmembrane region" description="Helical" evidence="8">
    <location>
        <begin position="276"/>
        <end position="298"/>
    </location>
</feature>
<keyword evidence="7 8" id="KW-0472">Membrane</keyword>
<evidence type="ECO:0000256" key="1">
    <source>
        <dbReference type="ARBA" id="ARBA00004651"/>
    </source>
</evidence>
<dbReference type="InterPro" id="IPR004638">
    <property type="entry name" value="EmrB-like"/>
</dbReference>
<name>A0A9X1YAV1_9PROT</name>
<dbReference type="PANTHER" id="PTHR42718:SF9">
    <property type="entry name" value="MAJOR FACILITATOR SUPERFAMILY MULTIDRUG TRANSPORTER MFSC"/>
    <property type="match status" value="1"/>
</dbReference>
<gene>
    <name evidence="10" type="ORF">M0638_20345</name>
</gene>
<dbReference type="Pfam" id="PF07690">
    <property type="entry name" value="MFS_1"/>
    <property type="match status" value="1"/>
</dbReference>
<feature type="transmembrane region" description="Helical" evidence="8">
    <location>
        <begin position="239"/>
        <end position="260"/>
    </location>
</feature>
<dbReference type="GO" id="GO:0022857">
    <property type="term" value="F:transmembrane transporter activity"/>
    <property type="evidence" value="ECO:0007669"/>
    <property type="project" value="InterPro"/>
</dbReference>
<feature type="transmembrane region" description="Helical" evidence="8">
    <location>
        <begin position="170"/>
        <end position="189"/>
    </location>
</feature>
<evidence type="ECO:0000256" key="2">
    <source>
        <dbReference type="ARBA" id="ARBA00008537"/>
    </source>
</evidence>
<evidence type="ECO:0000256" key="5">
    <source>
        <dbReference type="ARBA" id="ARBA00022692"/>
    </source>
</evidence>
<dbReference type="AlphaFoldDB" id="A0A9X1YAV1"/>
<feature type="transmembrane region" description="Helical" evidence="8">
    <location>
        <begin position="210"/>
        <end position="227"/>
    </location>
</feature>
<dbReference type="PANTHER" id="PTHR42718">
    <property type="entry name" value="MAJOR FACILITATOR SUPERFAMILY MULTIDRUG TRANSPORTER MFSC"/>
    <property type="match status" value="1"/>
</dbReference>
<dbReference type="PROSITE" id="PS50850">
    <property type="entry name" value="MFS"/>
    <property type="match status" value="1"/>
</dbReference>
<feature type="transmembrane region" description="Helical" evidence="8">
    <location>
        <begin position="56"/>
        <end position="75"/>
    </location>
</feature>
<feature type="transmembrane region" description="Helical" evidence="8">
    <location>
        <begin position="16"/>
        <end position="36"/>
    </location>
</feature>
<evidence type="ECO:0000256" key="6">
    <source>
        <dbReference type="ARBA" id="ARBA00022989"/>
    </source>
</evidence>
<feature type="domain" description="Major facilitator superfamily (MFS) profile" evidence="9">
    <location>
        <begin position="18"/>
        <end position="510"/>
    </location>
</feature>